<dbReference type="FunFam" id="2.170.120.12:FF:000003">
    <property type="entry name" value="Dna-directed rna polymerases i and iii subunit"/>
    <property type="match status" value="1"/>
</dbReference>
<dbReference type="SUPFAM" id="SSF56553">
    <property type="entry name" value="Insert subdomain of RNA polymerase alpha subunit"/>
    <property type="match status" value="1"/>
</dbReference>
<evidence type="ECO:0000256" key="2">
    <source>
        <dbReference type="ARBA" id="ARBA00022083"/>
    </source>
</evidence>
<evidence type="ECO:0000256" key="4">
    <source>
        <dbReference type="ARBA" id="ARBA00023163"/>
    </source>
</evidence>
<dbReference type="Pfam" id="PF01000">
    <property type="entry name" value="RNA_pol_A_bac"/>
    <property type="match status" value="1"/>
</dbReference>
<dbReference type="SMART" id="SM00662">
    <property type="entry name" value="RPOLD"/>
    <property type="match status" value="1"/>
</dbReference>
<dbReference type="InterPro" id="IPR036643">
    <property type="entry name" value="RNApol_insert_sf"/>
</dbReference>
<dbReference type="GO" id="GO:0005666">
    <property type="term" value="C:RNA polymerase III complex"/>
    <property type="evidence" value="ECO:0007669"/>
    <property type="project" value="TreeGrafter"/>
</dbReference>
<dbReference type="OrthoDB" id="270173at2759"/>
<comment type="similarity">
    <text evidence="6">Belongs to the archaeal Rpo3/eukaryotic RPB3 RNA polymerase subunit family.</text>
</comment>
<proteinExistence type="inferred from homology"/>
<dbReference type="GO" id="GO:0055029">
    <property type="term" value="C:nuclear DNA-directed RNA polymerase complex"/>
    <property type="evidence" value="ECO:0007669"/>
    <property type="project" value="UniProtKB-ARBA"/>
</dbReference>
<dbReference type="InterPro" id="IPR001514">
    <property type="entry name" value="DNA-dir_RNA_pol_30-40kDasu_CS"/>
</dbReference>
<dbReference type="InterPro" id="IPR011262">
    <property type="entry name" value="DNA-dir_RNA_pol_insert"/>
</dbReference>
<evidence type="ECO:0000256" key="1">
    <source>
        <dbReference type="ARBA" id="ARBA00004123"/>
    </source>
</evidence>
<comment type="caution">
    <text evidence="10">The sequence shown here is derived from an EMBL/GenBank/DDBJ whole genome shotgun (WGS) entry which is preliminary data.</text>
</comment>
<evidence type="ECO:0000259" key="8">
    <source>
        <dbReference type="SMART" id="SM00662"/>
    </source>
</evidence>
<evidence type="ECO:0000256" key="5">
    <source>
        <dbReference type="ARBA" id="ARBA00023242"/>
    </source>
</evidence>
<dbReference type="GO" id="GO:0003899">
    <property type="term" value="F:DNA-directed RNA polymerase activity"/>
    <property type="evidence" value="ECO:0007669"/>
    <property type="project" value="InterPro"/>
</dbReference>
<keyword evidence="5" id="KW-0539">Nucleus</keyword>
<dbReference type="GO" id="GO:0003677">
    <property type="term" value="F:DNA binding"/>
    <property type="evidence" value="ECO:0007669"/>
    <property type="project" value="InterPro"/>
</dbReference>
<protein>
    <recommendedName>
        <fullName evidence="2">DNA-directed RNA polymerases I and III subunit RPAC1</fullName>
    </recommendedName>
</protein>
<keyword evidence="11" id="KW-1185">Reference proteome</keyword>
<dbReference type="Proteomes" id="UP000324748">
    <property type="component" value="Unassembled WGS sequence"/>
</dbReference>
<dbReference type="InterPro" id="IPR022842">
    <property type="entry name" value="RNAP_Rpo3/Rpb3/RPAC1"/>
</dbReference>
<evidence type="ECO:0000313" key="11">
    <source>
        <dbReference type="Proteomes" id="UP000324748"/>
    </source>
</evidence>
<dbReference type="SUPFAM" id="SSF55257">
    <property type="entry name" value="RBP11-like subunits of RNA polymerase"/>
    <property type="match status" value="1"/>
</dbReference>
<dbReference type="Gene3D" id="2.170.120.12">
    <property type="entry name" value="DNA-directed RNA polymerase, insert domain"/>
    <property type="match status" value="1"/>
</dbReference>
<sequence>MHILVGAHTTSHGHPAPQIHPQPTSDDQHIPFQRLTTMADHGILPPGFNPDTTSTKLNPKYHVKLEAEKVLDVAANDFPGHWPGESNAWDIQTFKKNLKIKICRLSSTSMEFDLIGIDASIANALRRIMLAEVPTVAIEDVFVWNNTSLVHDEVLAQRLGLVPLKIDPRLIDMRTDEGATDLNTIVFKLVVNCRRNPQVPKTEKDPLKLYQNSLVTTEALEWEPKGDQVDMFGSEPPRPVQNDIVLVKMRPGQEIRAEMHCVKGIAKDHAKFSPVATASYRLLPHIVIHEPIPEPDCLKFQSCFSPGVIEIVNGPKGGKTCKVKNPRNDSVSREVLRHPEFEGKVTLGRVRDHFIFNVESTGVYSPQEIPLEACEVLLLKIRTVRASLKLRADAML</sequence>
<evidence type="ECO:0000256" key="6">
    <source>
        <dbReference type="ARBA" id="ARBA00025804"/>
    </source>
</evidence>
<dbReference type="Gene3D" id="3.30.1360.10">
    <property type="entry name" value="RNA polymerase, RBP11-like subunit"/>
    <property type="match status" value="1"/>
</dbReference>
<dbReference type="PANTHER" id="PTHR11800">
    <property type="entry name" value="DNA-DIRECTED RNA POLYMERASE"/>
    <property type="match status" value="1"/>
</dbReference>
<dbReference type="GO" id="GO:0046983">
    <property type="term" value="F:protein dimerization activity"/>
    <property type="evidence" value="ECO:0007669"/>
    <property type="project" value="InterPro"/>
</dbReference>
<dbReference type="PANTHER" id="PTHR11800:SF13">
    <property type="entry name" value="DNA-DIRECTED RNA POLYMERASES I AND III SUBUNIT RPAC1"/>
    <property type="match status" value="1"/>
</dbReference>
<dbReference type="EMBL" id="VDEP01000143">
    <property type="protein sequence ID" value="KAA1128189.1"/>
    <property type="molecule type" value="Genomic_DNA"/>
</dbReference>
<reference evidence="11 12" key="1">
    <citation type="submission" date="2019-05" db="EMBL/GenBank/DDBJ databases">
        <title>Emergence of the Ug99 lineage of the wheat stem rust pathogen through somatic hybridization.</title>
        <authorList>
            <person name="Li F."/>
            <person name="Upadhyaya N.M."/>
            <person name="Sperschneider J."/>
            <person name="Matny O."/>
            <person name="Nguyen-Phuc H."/>
            <person name="Mago R."/>
            <person name="Raley C."/>
            <person name="Miller M.E."/>
            <person name="Silverstein K.A.T."/>
            <person name="Henningsen E."/>
            <person name="Hirsch C.D."/>
            <person name="Visser B."/>
            <person name="Pretorius Z.A."/>
            <person name="Steffenson B.J."/>
            <person name="Schwessinger B."/>
            <person name="Dodds P.N."/>
            <person name="Figueroa M."/>
        </authorList>
    </citation>
    <scope>NUCLEOTIDE SEQUENCE [LARGE SCALE GENOMIC DNA]</scope>
    <source>
        <strain evidence="9">21-0</strain>
        <strain evidence="10 12">Ug99</strain>
    </source>
</reference>
<dbReference type="Proteomes" id="UP000325313">
    <property type="component" value="Unassembled WGS sequence"/>
</dbReference>
<dbReference type="InterPro" id="IPR011263">
    <property type="entry name" value="DNA-dir_RNA_pol_RpoA/D/Rpb3"/>
</dbReference>
<dbReference type="InterPro" id="IPR036603">
    <property type="entry name" value="RBP11-like"/>
</dbReference>
<organism evidence="10 12">
    <name type="scientific">Puccinia graminis f. sp. tritici</name>
    <dbReference type="NCBI Taxonomy" id="56615"/>
    <lineage>
        <taxon>Eukaryota</taxon>
        <taxon>Fungi</taxon>
        <taxon>Dikarya</taxon>
        <taxon>Basidiomycota</taxon>
        <taxon>Pucciniomycotina</taxon>
        <taxon>Pucciniomycetes</taxon>
        <taxon>Pucciniales</taxon>
        <taxon>Pucciniaceae</taxon>
        <taxon>Puccinia</taxon>
    </lineage>
</organism>
<dbReference type="EMBL" id="VSWC01000041">
    <property type="protein sequence ID" value="KAA1104144.1"/>
    <property type="molecule type" value="Genomic_DNA"/>
</dbReference>
<evidence type="ECO:0000313" key="12">
    <source>
        <dbReference type="Proteomes" id="UP000325313"/>
    </source>
</evidence>
<keyword evidence="3 10" id="KW-0240">DNA-directed RNA polymerase</keyword>
<evidence type="ECO:0000256" key="7">
    <source>
        <dbReference type="SAM" id="MobiDB-lite"/>
    </source>
</evidence>
<dbReference type="PROSITE" id="PS00446">
    <property type="entry name" value="RNA_POL_D_30KD"/>
    <property type="match status" value="1"/>
</dbReference>
<dbReference type="GO" id="GO:0005736">
    <property type="term" value="C:RNA polymerase I complex"/>
    <property type="evidence" value="ECO:0007669"/>
    <property type="project" value="TreeGrafter"/>
</dbReference>
<feature type="domain" description="DNA-directed RNA polymerase RpoA/D/Rpb3-type" evidence="8">
    <location>
        <begin position="109"/>
        <end position="387"/>
    </location>
</feature>
<evidence type="ECO:0000256" key="3">
    <source>
        <dbReference type="ARBA" id="ARBA00022478"/>
    </source>
</evidence>
<evidence type="ECO:0000313" key="9">
    <source>
        <dbReference type="EMBL" id="KAA1104144.1"/>
    </source>
</evidence>
<comment type="subcellular location">
    <subcellularLocation>
        <location evidence="1">Nucleus</location>
    </subcellularLocation>
</comment>
<dbReference type="CDD" id="cd07032">
    <property type="entry name" value="RNAP_I_II_AC40"/>
    <property type="match status" value="1"/>
</dbReference>
<dbReference type="InterPro" id="IPR050518">
    <property type="entry name" value="Rpo3/RPB3_RNA_Pol_subunit"/>
</dbReference>
<keyword evidence="4" id="KW-0804">Transcription</keyword>
<dbReference type="Pfam" id="PF01193">
    <property type="entry name" value="RNA_pol_L"/>
    <property type="match status" value="1"/>
</dbReference>
<dbReference type="AlphaFoldDB" id="A0A5B0RS72"/>
<dbReference type="HAMAP" id="MF_00320">
    <property type="entry name" value="RNApol_arch_Rpo3"/>
    <property type="match status" value="1"/>
</dbReference>
<dbReference type="GO" id="GO:0006351">
    <property type="term" value="P:DNA-templated transcription"/>
    <property type="evidence" value="ECO:0007669"/>
    <property type="project" value="InterPro"/>
</dbReference>
<gene>
    <name evidence="10" type="primary">RPC40_1</name>
    <name evidence="9" type="synonym">RPC40_2</name>
    <name evidence="9" type="ORF">PGT21_011971</name>
    <name evidence="10" type="ORF">PGTUg99_001982</name>
</gene>
<name>A0A5B0RS72_PUCGR</name>
<accession>A0A5B0RS72</accession>
<feature type="region of interest" description="Disordered" evidence="7">
    <location>
        <begin position="1"/>
        <end position="29"/>
    </location>
</feature>
<dbReference type="InterPro" id="IPR033901">
    <property type="entry name" value="RNAPI/III_AC40"/>
</dbReference>
<evidence type="ECO:0000313" key="10">
    <source>
        <dbReference type="EMBL" id="KAA1128189.1"/>
    </source>
</evidence>